<sequence length="101" mass="11147">GSRAGLTWSTSQAGKQACRQTGRQAVSGEKGGGDGDLTRALTPYHRLLLHSGLPRRHRLPIINAAHRLVQTRKQQGLVNCQLANQMANWRVIDFLSLHGQR</sequence>
<keyword evidence="3" id="KW-1185">Reference proteome</keyword>
<accession>A0A448XP47</accession>
<evidence type="ECO:0000313" key="3">
    <source>
        <dbReference type="Proteomes" id="UP000784294"/>
    </source>
</evidence>
<proteinExistence type="predicted"/>
<feature type="non-terminal residue" evidence="2">
    <location>
        <position position="1"/>
    </location>
</feature>
<name>A0A448XP47_9PLAT</name>
<dbReference type="Proteomes" id="UP000784294">
    <property type="component" value="Unassembled WGS sequence"/>
</dbReference>
<evidence type="ECO:0000313" key="2">
    <source>
        <dbReference type="EMBL" id="VEL41463.1"/>
    </source>
</evidence>
<protein>
    <submittedName>
        <fullName evidence="2">Uncharacterized protein</fullName>
    </submittedName>
</protein>
<dbReference type="EMBL" id="CAAALY010269415">
    <property type="protein sequence ID" value="VEL41463.1"/>
    <property type="molecule type" value="Genomic_DNA"/>
</dbReference>
<gene>
    <name evidence="2" type="ORF">PXEA_LOCUS34903</name>
</gene>
<dbReference type="AlphaFoldDB" id="A0A448XP47"/>
<organism evidence="2 3">
    <name type="scientific">Protopolystoma xenopodis</name>
    <dbReference type="NCBI Taxonomy" id="117903"/>
    <lineage>
        <taxon>Eukaryota</taxon>
        <taxon>Metazoa</taxon>
        <taxon>Spiralia</taxon>
        <taxon>Lophotrochozoa</taxon>
        <taxon>Platyhelminthes</taxon>
        <taxon>Monogenea</taxon>
        <taxon>Polyopisthocotylea</taxon>
        <taxon>Polystomatidea</taxon>
        <taxon>Polystomatidae</taxon>
        <taxon>Protopolystoma</taxon>
    </lineage>
</organism>
<comment type="caution">
    <text evidence="2">The sequence shown here is derived from an EMBL/GenBank/DDBJ whole genome shotgun (WGS) entry which is preliminary data.</text>
</comment>
<reference evidence="2" key="1">
    <citation type="submission" date="2018-11" db="EMBL/GenBank/DDBJ databases">
        <authorList>
            <consortium name="Pathogen Informatics"/>
        </authorList>
    </citation>
    <scope>NUCLEOTIDE SEQUENCE</scope>
</reference>
<feature type="compositionally biased region" description="Polar residues" evidence="1">
    <location>
        <begin position="7"/>
        <end position="24"/>
    </location>
</feature>
<feature type="region of interest" description="Disordered" evidence="1">
    <location>
        <begin position="1"/>
        <end position="37"/>
    </location>
</feature>
<evidence type="ECO:0000256" key="1">
    <source>
        <dbReference type="SAM" id="MobiDB-lite"/>
    </source>
</evidence>